<feature type="transmembrane region" description="Helical" evidence="11">
    <location>
        <begin position="337"/>
        <end position="356"/>
    </location>
</feature>
<dbReference type="GO" id="GO:0034625">
    <property type="term" value="P:fatty acid elongation, monounsaturated fatty acid"/>
    <property type="evidence" value="ECO:0007669"/>
    <property type="project" value="TreeGrafter"/>
</dbReference>
<dbReference type="EC" id="2.3.1.199" evidence="11"/>
<dbReference type="Pfam" id="PF01151">
    <property type="entry name" value="ELO"/>
    <property type="match status" value="1"/>
</dbReference>
<evidence type="ECO:0000256" key="9">
    <source>
        <dbReference type="ARBA" id="ARBA00023136"/>
    </source>
</evidence>
<dbReference type="Pfam" id="PF14630">
    <property type="entry name" value="ORC5_C"/>
    <property type="match status" value="1"/>
</dbReference>
<keyword evidence="7 11" id="KW-1133">Transmembrane helix</keyword>
<keyword evidence="8 11" id="KW-0443">Lipid metabolism</keyword>
<comment type="similarity">
    <text evidence="11">Belongs to the ELO family.</text>
</comment>
<keyword evidence="3 11" id="KW-0444">Lipid biosynthesis</keyword>
<evidence type="ECO:0000256" key="8">
    <source>
        <dbReference type="ARBA" id="ARBA00023098"/>
    </source>
</evidence>
<keyword evidence="5 11" id="KW-0812">Transmembrane</keyword>
<dbReference type="GO" id="GO:0042761">
    <property type="term" value="P:very long-chain fatty acid biosynthetic process"/>
    <property type="evidence" value="ECO:0007669"/>
    <property type="project" value="TreeGrafter"/>
</dbReference>
<feature type="transmembrane region" description="Helical" evidence="11">
    <location>
        <begin position="368"/>
        <end position="391"/>
    </location>
</feature>
<organism evidence="13 14">
    <name type="scientific">Meloidogyne javanica</name>
    <name type="common">Root-knot nematode worm</name>
    <dbReference type="NCBI Taxonomy" id="6303"/>
    <lineage>
        <taxon>Eukaryota</taxon>
        <taxon>Metazoa</taxon>
        <taxon>Ecdysozoa</taxon>
        <taxon>Nematoda</taxon>
        <taxon>Chromadorea</taxon>
        <taxon>Rhabditida</taxon>
        <taxon>Tylenchina</taxon>
        <taxon>Tylenchomorpha</taxon>
        <taxon>Tylenchoidea</taxon>
        <taxon>Meloidogynidae</taxon>
        <taxon>Meloidogyninae</taxon>
        <taxon>Meloidogyne</taxon>
        <taxon>Meloidogyne incognita group</taxon>
    </lineage>
</organism>
<dbReference type="PANTHER" id="PTHR11157">
    <property type="entry name" value="FATTY ACID ACYL TRANSFERASE-RELATED"/>
    <property type="match status" value="1"/>
</dbReference>
<keyword evidence="13" id="KW-1185">Reference proteome</keyword>
<dbReference type="GO" id="GO:0030148">
    <property type="term" value="P:sphingolipid biosynthetic process"/>
    <property type="evidence" value="ECO:0007669"/>
    <property type="project" value="TreeGrafter"/>
</dbReference>
<proteinExistence type="inferred from homology"/>
<keyword evidence="10 11" id="KW-0275">Fatty acid biosynthesis</keyword>
<comment type="catalytic activity">
    <reaction evidence="11">
        <text>a very-long-chain acyl-CoA + malonyl-CoA + H(+) = a very-long-chain 3-oxoacyl-CoA + CO2 + CoA</text>
        <dbReference type="Rhea" id="RHEA:32727"/>
        <dbReference type="ChEBI" id="CHEBI:15378"/>
        <dbReference type="ChEBI" id="CHEBI:16526"/>
        <dbReference type="ChEBI" id="CHEBI:57287"/>
        <dbReference type="ChEBI" id="CHEBI:57384"/>
        <dbReference type="ChEBI" id="CHEBI:90725"/>
        <dbReference type="ChEBI" id="CHEBI:90736"/>
        <dbReference type="EC" id="2.3.1.199"/>
    </reaction>
</comment>
<dbReference type="AlphaFoldDB" id="A0A915LLP0"/>
<accession>A0A915LLP0</accession>
<comment type="subcellular location">
    <subcellularLocation>
        <location evidence="1">Membrane</location>
        <topology evidence="1">Multi-pass membrane protein</topology>
    </subcellularLocation>
</comment>
<evidence type="ECO:0000256" key="1">
    <source>
        <dbReference type="ARBA" id="ARBA00004141"/>
    </source>
</evidence>
<evidence type="ECO:0000256" key="4">
    <source>
        <dbReference type="ARBA" id="ARBA00022679"/>
    </source>
</evidence>
<evidence type="ECO:0000256" key="11">
    <source>
        <dbReference type="RuleBase" id="RU361115"/>
    </source>
</evidence>
<evidence type="ECO:0000259" key="12">
    <source>
        <dbReference type="Pfam" id="PF14630"/>
    </source>
</evidence>
<feature type="domain" description="Origin recognition complex subunit 5 C-terminal" evidence="12">
    <location>
        <begin position="116"/>
        <end position="254"/>
    </location>
</feature>
<keyword evidence="9 11" id="KW-0472">Membrane</keyword>
<sequence length="456" mass="53591">MDLPLDELFKRVQNSIQQNNNKTTDVDLISKETGLPKQFVNYVIESVILHYNDIELLKHMVIFVAEKCKKEGIDINSTITATFLKKIEPICRTLKEDSAFFPDYKDDNRDTSLDFPLLTRFAIVATYCASYNPAVTDQRFFFKADISSKRRKGSGKNSKEKFHEKGPRAFEHQRALFIFLFFCKNFDEAFEDFGADFQIDFTSQITHLVDVGLLRIVSAAENLDLPQYLSLCGLDFAKRIARSISEEFKLENYLWDYTYNYENSKQWLMDYENTYTEIGELQKDPIAGYWAFAWCVSKIPELIDTLFVVLRKRPLMYHHALTGYFAFVTFYEENAYMVWVVWLNYFIHSFMYSYYCARAIRIRVPPQLAQLLTFAQICQFMITHAVMGHLLWLCYSNTNKVYAVTKRGFSIGAFMEVTYILLWFRFYYISYIANGGKKYTQHRIATQNGKIQQKIE</sequence>
<dbReference type="WBParaSite" id="scaffold1270_cov228.g2807">
    <property type="protein sequence ID" value="scaffold1270_cov228.g2807"/>
    <property type="gene ID" value="scaffold1270_cov228.g2807"/>
</dbReference>
<dbReference type="GO" id="GO:0009922">
    <property type="term" value="F:fatty acid elongase activity"/>
    <property type="evidence" value="ECO:0007669"/>
    <property type="project" value="UniProtKB-EC"/>
</dbReference>
<dbReference type="InterPro" id="IPR002076">
    <property type="entry name" value="ELO_fam"/>
</dbReference>
<evidence type="ECO:0000256" key="7">
    <source>
        <dbReference type="ARBA" id="ARBA00022989"/>
    </source>
</evidence>
<comment type="pathway">
    <text evidence="2">Lipid metabolism; fatty acid biosynthesis.</text>
</comment>
<dbReference type="GO" id="GO:0005789">
    <property type="term" value="C:endoplasmic reticulum membrane"/>
    <property type="evidence" value="ECO:0007669"/>
    <property type="project" value="TreeGrafter"/>
</dbReference>
<evidence type="ECO:0000256" key="2">
    <source>
        <dbReference type="ARBA" id="ARBA00005194"/>
    </source>
</evidence>
<evidence type="ECO:0000313" key="13">
    <source>
        <dbReference type="Proteomes" id="UP000887561"/>
    </source>
</evidence>
<evidence type="ECO:0000256" key="10">
    <source>
        <dbReference type="ARBA" id="ARBA00023160"/>
    </source>
</evidence>
<feature type="transmembrane region" description="Helical" evidence="11">
    <location>
        <begin position="411"/>
        <end position="433"/>
    </location>
</feature>
<evidence type="ECO:0000256" key="3">
    <source>
        <dbReference type="ARBA" id="ARBA00022516"/>
    </source>
</evidence>
<dbReference type="Proteomes" id="UP000887561">
    <property type="component" value="Unplaced"/>
</dbReference>
<evidence type="ECO:0000313" key="14">
    <source>
        <dbReference type="WBParaSite" id="scaffold1270_cov228.g2807"/>
    </source>
</evidence>
<name>A0A915LLP0_MELJA</name>
<dbReference type="PANTHER" id="PTHR11157:SF29">
    <property type="entry name" value="ELONGATION OF LONG CHAIN FATTY ACIDS PROTEIN 5"/>
    <property type="match status" value="1"/>
</dbReference>
<evidence type="ECO:0000256" key="6">
    <source>
        <dbReference type="ARBA" id="ARBA00022832"/>
    </source>
</evidence>
<evidence type="ECO:0000256" key="5">
    <source>
        <dbReference type="ARBA" id="ARBA00022692"/>
    </source>
</evidence>
<dbReference type="InterPro" id="IPR047088">
    <property type="entry name" value="ORC5_C"/>
</dbReference>
<keyword evidence="6 11" id="KW-0276">Fatty acid metabolism</keyword>
<comment type="caution">
    <text evidence="11">Lacks conserved residue(s) required for the propagation of feature annotation.</text>
</comment>
<dbReference type="GO" id="GO:0019367">
    <property type="term" value="P:fatty acid elongation, saturated fatty acid"/>
    <property type="evidence" value="ECO:0007669"/>
    <property type="project" value="TreeGrafter"/>
</dbReference>
<reference evidence="14" key="1">
    <citation type="submission" date="2022-11" db="UniProtKB">
        <authorList>
            <consortium name="WormBaseParasite"/>
        </authorList>
    </citation>
    <scope>IDENTIFICATION</scope>
</reference>
<keyword evidence="4 11" id="KW-0808">Transferase</keyword>
<dbReference type="GO" id="GO:0034626">
    <property type="term" value="P:fatty acid elongation, polyunsaturated fatty acid"/>
    <property type="evidence" value="ECO:0007669"/>
    <property type="project" value="TreeGrafter"/>
</dbReference>
<protein>
    <recommendedName>
        <fullName evidence="11">Elongation of very long chain fatty acids protein</fullName>
        <ecNumber evidence="11">2.3.1.199</ecNumber>
    </recommendedName>
    <alternativeName>
        <fullName evidence="11">Very-long-chain 3-oxoacyl-CoA synthase</fullName>
    </alternativeName>
</protein>